<accession>A0A7F5QZV5</accession>
<dbReference type="RefSeq" id="XP_025830861.1">
    <property type="nucleotide sequence ID" value="XM_025975076.1"/>
</dbReference>
<feature type="region of interest" description="Disordered" evidence="1">
    <location>
        <begin position="1"/>
        <end position="32"/>
    </location>
</feature>
<dbReference type="Proteomes" id="UP000192223">
    <property type="component" value="Unplaced"/>
</dbReference>
<dbReference type="GeneID" id="108744856"/>
<feature type="compositionally biased region" description="Basic and acidic residues" evidence="1">
    <location>
        <begin position="7"/>
        <end position="17"/>
    </location>
</feature>
<sequence>MQLMVDYLRKQEHHMDSGPEQDSAAQSVREGLQEDCMQEQLQEVVYPQGQVYMEFQEKEDQPEPFIVVRQQGGKHTQVKNTEEQLTKK</sequence>
<name>A0A7F5QZV5_AGRPL</name>
<evidence type="ECO:0000313" key="3">
    <source>
        <dbReference type="RefSeq" id="XP_025830861.1"/>
    </source>
</evidence>
<dbReference type="OrthoDB" id="7697912at2759"/>
<evidence type="ECO:0000256" key="1">
    <source>
        <dbReference type="SAM" id="MobiDB-lite"/>
    </source>
</evidence>
<evidence type="ECO:0000313" key="2">
    <source>
        <dbReference type="Proteomes" id="UP000192223"/>
    </source>
</evidence>
<reference evidence="3" key="1">
    <citation type="submission" date="2025-08" db="UniProtKB">
        <authorList>
            <consortium name="RefSeq"/>
        </authorList>
    </citation>
    <scope>IDENTIFICATION</scope>
</reference>
<feature type="region of interest" description="Disordered" evidence="1">
    <location>
        <begin position="69"/>
        <end position="88"/>
    </location>
</feature>
<protein>
    <submittedName>
        <fullName evidence="3">Uncharacterized protein LOC108744856 isoform X2</fullName>
    </submittedName>
</protein>
<keyword evidence="2" id="KW-1185">Reference proteome</keyword>
<dbReference type="AlphaFoldDB" id="A0A7F5QZV5"/>
<organism evidence="2 3">
    <name type="scientific">Agrilus planipennis</name>
    <name type="common">Emerald ash borer</name>
    <name type="synonym">Agrilus marcopoli</name>
    <dbReference type="NCBI Taxonomy" id="224129"/>
    <lineage>
        <taxon>Eukaryota</taxon>
        <taxon>Metazoa</taxon>
        <taxon>Ecdysozoa</taxon>
        <taxon>Arthropoda</taxon>
        <taxon>Hexapoda</taxon>
        <taxon>Insecta</taxon>
        <taxon>Pterygota</taxon>
        <taxon>Neoptera</taxon>
        <taxon>Endopterygota</taxon>
        <taxon>Coleoptera</taxon>
        <taxon>Polyphaga</taxon>
        <taxon>Elateriformia</taxon>
        <taxon>Buprestoidea</taxon>
        <taxon>Buprestidae</taxon>
        <taxon>Agrilinae</taxon>
        <taxon>Agrilus</taxon>
    </lineage>
</organism>
<gene>
    <name evidence="3" type="primary">LOC108744856</name>
</gene>
<proteinExistence type="predicted"/>